<dbReference type="EMBL" id="FMHV01000002">
    <property type="protein sequence ID" value="SCL28612.1"/>
    <property type="molecule type" value="Genomic_DNA"/>
</dbReference>
<keyword evidence="1" id="KW-0812">Transmembrane</keyword>
<feature type="transmembrane region" description="Helical" evidence="1">
    <location>
        <begin position="236"/>
        <end position="253"/>
    </location>
</feature>
<keyword evidence="1" id="KW-0472">Membrane</keyword>
<dbReference type="Proteomes" id="UP000199413">
    <property type="component" value="Unassembled WGS sequence"/>
</dbReference>
<proteinExistence type="predicted"/>
<feature type="transmembrane region" description="Helical" evidence="1">
    <location>
        <begin position="21"/>
        <end position="39"/>
    </location>
</feature>
<evidence type="ECO:0000256" key="1">
    <source>
        <dbReference type="SAM" id="Phobius"/>
    </source>
</evidence>
<feature type="transmembrane region" description="Helical" evidence="1">
    <location>
        <begin position="361"/>
        <end position="379"/>
    </location>
</feature>
<feature type="transmembrane region" description="Helical" evidence="1">
    <location>
        <begin position="45"/>
        <end position="63"/>
    </location>
</feature>
<organism evidence="2 3">
    <name type="scientific">Micromonospora rhizosphaerae</name>
    <dbReference type="NCBI Taxonomy" id="568872"/>
    <lineage>
        <taxon>Bacteria</taxon>
        <taxon>Bacillati</taxon>
        <taxon>Actinomycetota</taxon>
        <taxon>Actinomycetes</taxon>
        <taxon>Micromonosporales</taxon>
        <taxon>Micromonosporaceae</taxon>
        <taxon>Micromonospora</taxon>
    </lineage>
</organism>
<feature type="transmembrane region" description="Helical" evidence="1">
    <location>
        <begin position="142"/>
        <end position="158"/>
    </location>
</feature>
<feature type="transmembrane region" description="Helical" evidence="1">
    <location>
        <begin position="109"/>
        <end position="130"/>
    </location>
</feature>
<dbReference type="PANTHER" id="PTHR36840:SF1">
    <property type="entry name" value="BLL5714 PROTEIN"/>
    <property type="match status" value="1"/>
</dbReference>
<evidence type="ECO:0000313" key="2">
    <source>
        <dbReference type="EMBL" id="SCL28612.1"/>
    </source>
</evidence>
<feature type="transmembrane region" description="Helical" evidence="1">
    <location>
        <begin position="209"/>
        <end position="230"/>
    </location>
</feature>
<gene>
    <name evidence="2" type="ORF">GA0070624_3726</name>
</gene>
<dbReference type="OrthoDB" id="7698234at2"/>
<keyword evidence="3" id="KW-1185">Reference proteome</keyword>
<feature type="transmembrane region" description="Helical" evidence="1">
    <location>
        <begin position="340"/>
        <end position="355"/>
    </location>
</feature>
<sequence length="393" mass="42506">MATSRAGGLLRRPGQPQQATFLELFFDLVFVLALFRLTQGLLQNLTWIGTFQTLVLLLALWWVWSRVAGTTDRFDPQRPPIQLLVIASMLGILVMAAATPEAFGKRGLFFAGAYVAIRIGASVVLVLLLRGHQAQRAFLRQFFWYGVSAVPWIAGAVAHDTARLALWTLAVAVDYTATALRLPTPGLGRLARSELAILGEHLAERFRQFFIIALGELILVTGLAFGTSGFGAEHSVAALVYFTTTVLLWRIYFYRAGQLLSEAIAAAPDPLRLSISATYSHPIMVAGIVITANCVDHVLADPFGHAEPIWIAMILGGPALFLAGRGIFEYAVFARVSRNRLIGVLVLAAISPAMIRAPRLVIAIAAALVLAAIALSDTARARGRPPEPPSPPR</sequence>
<accession>A0A1C6SGQ4</accession>
<name>A0A1C6SGQ4_9ACTN</name>
<evidence type="ECO:0000313" key="3">
    <source>
        <dbReference type="Proteomes" id="UP000199413"/>
    </source>
</evidence>
<dbReference type="PANTHER" id="PTHR36840">
    <property type="entry name" value="BLL5714 PROTEIN"/>
    <property type="match status" value="1"/>
</dbReference>
<dbReference type="AlphaFoldDB" id="A0A1C6SGQ4"/>
<reference evidence="3" key="1">
    <citation type="submission" date="2016-06" db="EMBL/GenBank/DDBJ databases">
        <authorList>
            <person name="Varghese N."/>
            <person name="Submissions Spin"/>
        </authorList>
    </citation>
    <scope>NUCLEOTIDE SEQUENCE [LARGE SCALE GENOMIC DNA]</scope>
    <source>
        <strain evidence="3">DSM 45431</strain>
    </source>
</reference>
<dbReference type="Pfam" id="PF06772">
    <property type="entry name" value="LtrA"/>
    <property type="match status" value="1"/>
</dbReference>
<protein>
    <submittedName>
        <fullName evidence="2">Low temperature requirement protein LtrA</fullName>
    </submittedName>
</protein>
<dbReference type="InterPro" id="IPR010640">
    <property type="entry name" value="Low_temperature_requirement_A"/>
</dbReference>
<feature type="transmembrane region" description="Helical" evidence="1">
    <location>
        <begin position="310"/>
        <end position="328"/>
    </location>
</feature>
<feature type="transmembrane region" description="Helical" evidence="1">
    <location>
        <begin position="83"/>
        <end position="103"/>
    </location>
</feature>
<keyword evidence="1" id="KW-1133">Transmembrane helix</keyword>